<gene>
    <name evidence="2" type="ORF">Pan241w_29510</name>
</gene>
<keyword evidence="1" id="KW-0732">Signal</keyword>
<accession>A0A517RG60</accession>
<sequence precursor="true">MRSFVFCVLSFVLSLSTLALPVTFAEEDATEYTLRYKFNPNEFVHYHVDSLNKIEVQLNQNKEKTENSTKTLKHYRVIWVDEEGNGTLETMIDRVQMSVKFDNKTPATFDSADKNQKVLKQFEPIQASIGKPSRIVYSPIGKVISNDKKEEKETPNTPNQGFLIPLPENKVKIGDSWKEEYDVEVSVGKTLRKKVPIRRTFTLDSVENQTAVITFKTKIMLRLNDPKLGLQLIQKTPAGTIKLDLDRGVILSQDVSLDKAQVGVFQGKGAMRAVSTRVETLVDPTSLAQKDTESDTK</sequence>
<dbReference type="OrthoDB" id="250033at2"/>
<name>A0A517RG60_9PLAN</name>
<dbReference type="RefSeq" id="WP_145216781.1">
    <property type="nucleotide sequence ID" value="NZ_CP036269.1"/>
</dbReference>
<dbReference type="InterPro" id="IPR046230">
    <property type="entry name" value="DUF6263"/>
</dbReference>
<organism evidence="2 3">
    <name type="scientific">Gimesia alba</name>
    <dbReference type="NCBI Taxonomy" id="2527973"/>
    <lineage>
        <taxon>Bacteria</taxon>
        <taxon>Pseudomonadati</taxon>
        <taxon>Planctomycetota</taxon>
        <taxon>Planctomycetia</taxon>
        <taxon>Planctomycetales</taxon>
        <taxon>Planctomycetaceae</taxon>
        <taxon>Gimesia</taxon>
    </lineage>
</organism>
<evidence type="ECO:0000313" key="3">
    <source>
        <dbReference type="Proteomes" id="UP000317171"/>
    </source>
</evidence>
<dbReference type="Pfam" id="PF19777">
    <property type="entry name" value="DUF6263"/>
    <property type="match status" value="1"/>
</dbReference>
<evidence type="ECO:0000313" key="2">
    <source>
        <dbReference type="EMBL" id="QDT42857.1"/>
    </source>
</evidence>
<reference evidence="2 3" key="1">
    <citation type="submission" date="2019-02" db="EMBL/GenBank/DDBJ databases">
        <title>Deep-cultivation of Planctomycetes and their phenomic and genomic characterization uncovers novel biology.</title>
        <authorList>
            <person name="Wiegand S."/>
            <person name="Jogler M."/>
            <person name="Boedeker C."/>
            <person name="Pinto D."/>
            <person name="Vollmers J."/>
            <person name="Rivas-Marin E."/>
            <person name="Kohn T."/>
            <person name="Peeters S.H."/>
            <person name="Heuer A."/>
            <person name="Rast P."/>
            <person name="Oberbeckmann S."/>
            <person name="Bunk B."/>
            <person name="Jeske O."/>
            <person name="Meyerdierks A."/>
            <person name="Storesund J.E."/>
            <person name="Kallscheuer N."/>
            <person name="Luecker S."/>
            <person name="Lage O.M."/>
            <person name="Pohl T."/>
            <person name="Merkel B.J."/>
            <person name="Hornburger P."/>
            <person name="Mueller R.-W."/>
            <person name="Bruemmer F."/>
            <person name="Labrenz M."/>
            <person name="Spormann A.M."/>
            <person name="Op den Camp H."/>
            <person name="Overmann J."/>
            <person name="Amann R."/>
            <person name="Jetten M.S.M."/>
            <person name="Mascher T."/>
            <person name="Medema M.H."/>
            <person name="Devos D.P."/>
            <person name="Kaster A.-K."/>
            <person name="Ovreas L."/>
            <person name="Rohde M."/>
            <person name="Galperin M.Y."/>
            <person name="Jogler C."/>
        </authorList>
    </citation>
    <scope>NUCLEOTIDE SEQUENCE [LARGE SCALE GENOMIC DNA]</scope>
    <source>
        <strain evidence="2 3">Pan241w</strain>
    </source>
</reference>
<feature type="signal peptide" evidence="1">
    <location>
        <begin position="1"/>
        <end position="19"/>
    </location>
</feature>
<evidence type="ECO:0000256" key="1">
    <source>
        <dbReference type="SAM" id="SignalP"/>
    </source>
</evidence>
<dbReference type="EMBL" id="CP036269">
    <property type="protein sequence ID" value="QDT42857.1"/>
    <property type="molecule type" value="Genomic_DNA"/>
</dbReference>
<dbReference type="AlphaFoldDB" id="A0A517RG60"/>
<dbReference type="Proteomes" id="UP000317171">
    <property type="component" value="Chromosome"/>
</dbReference>
<proteinExistence type="predicted"/>
<dbReference type="KEGG" id="gaz:Pan241w_29510"/>
<protein>
    <submittedName>
        <fullName evidence="2">Uncharacterized protein</fullName>
    </submittedName>
</protein>
<feature type="chain" id="PRO_5021822545" evidence="1">
    <location>
        <begin position="20"/>
        <end position="297"/>
    </location>
</feature>
<keyword evidence="3" id="KW-1185">Reference proteome</keyword>